<dbReference type="EMBL" id="JBHSOW010000125">
    <property type="protein sequence ID" value="MFC5653385.1"/>
    <property type="molecule type" value="Genomic_DNA"/>
</dbReference>
<evidence type="ECO:0000313" key="2">
    <source>
        <dbReference type="Proteomes" id="UP001596047"/>
    </source>
</evidence>
<dbReference type="SUPFAM" id="SSF109854">
    <property type="entry name" value="DinB/YfiT-like putative metalloenzymes"/>
    <property type="match status" value="1"/>
</dbReference>
<dbReference type="Pfam" id="PF04978">
    <property type="entry name" value="MST"/>
    <property type="match status" value="1"/>
</dbReference>
<gene>
    <name evidence="1" type="ORF">ACFPYJ_30570</name>
</gene>
<evidence type="ECO:0000313" key="1">
    <source>
        <dbReference type="EMBL" id="MFC5653385.1"/>
    </source>
</evidence>
<comment type="caution">
    <text evidence="1">The sequence shown here is derived from an EMBL/GenBank/DDBJ whole genome shotgun (WGS) entry which is preliminary data.</text>
</comment>
<dbReference type="Proteomes" id="UP001596047">
    <property type="component" value="Unassembled WGS sequence"/>
</dbReference>
<sequence length="176" mass="21118">MNVDPNQLYLVTGIEGYTPQVSYLLSMMNYARHTTLMAVKGLSMQQLDEPVDANSNTIGALLLHFAALEYAYQVETFEQRELTKEEIAKWGPALDLGEEGRRAIKGHELNYYLRQMEEVRNRSHQLFRRVDDDWLFQEEEFWHKKQANYYFMWFHVLEDEINHRGQIRWMRKRLRA</sequence>
<name>A0ABW0W5A3_9BACL</name>
<dbReference type="InterPro" id="IPR007061">
    <property type="entry name" value="MST-like"/>
</dbReference>
<keyword evidence="2" id="KW-1185">Reference proteome</keyword>
<accession>A0ABW0W5A3</accession>
<proteinExistence type="predicted"/>
<reference evidence="2" key="1">
    <citation type="journal article" date="2019" name="Int. J. Syst. Evol. Microbiol.">
        <title>The Global Catalogue of Microorganisms (GCM) 10K type strain sequencing project: providing services to taxonomists for standard genome sequencing and annotation.</title>
        <authorList>
            <consortium name="The Broad Institute Genomics Platform"/>
            <consortium name="The Broad Institute Genome Sequencing Center for Infectious Disease"/>
            <person name="Wu L."/>
            <person name="Ma J."/>
        </authorList>
    </citation>
    <scope>NUCLEOTIDE SEQUENCE [LARGE SCALE GENOMIC DNA]</scope>
    <source>
        <strain evidence="2">CGMCC 1.3240</strain>
    </source>
</reference>
<dbReference type="RefSeq" id="WP_379192041.1">
    <property type="nucleotide sequence ID" value="NZ_JBHSOW010000125.1"/>
</dbReference>
<dbReference type="InterPro" id="IPR034660">
    <property type="entry name" value="DinB/YfiT-like"/>
</dbReference>
<protein>
    <submittedName>
        <fullName evidence="1">DinB family protein</fullName>
    </submittedName>
</protein>
<dbReference type="Gene3D" id="1.20.120.450">
    <property type="entry name" value="dinb family like domain"/>
    <property type="match status" value="1"/>
</dbReference>
<organism evidence="1 2">
    <name type="scientific">Paenibacillus solisilvae</name>
    <dbReference type="NCBI Taxonomy" id="2486751"/>
    <lineage>
        <taxon>Bacteria</taxon>
        <taxon>Bacillati</taxon>
        <taxon>Bacillota</taxon>
        <taxon>Bacilli</taxon>
        <taxon>Bacillales</taxon>
        <taxon>Paenibacillaceae</taxon>
        <taxon>Paenibacillus</taxon>
    </lineage>
</organism>